<organism evidence="6 7">
    <name type="scientific">Baia soyae</name>
    <dbReference type="NCBI Taxonomy" id="1544746"/>
    <lineage>
        <taxon>Bacteria</taxon>
        <taxon>Bacillati</taxon>
        <taxon>Bacillota</taxon>
        <taxon>Bacilli</taxon>
        <taxon>Bacillales</taxon>
        <taxon>Thermoactinomycetaceae</taxon>
        <taxon>Baia</taxon>
    </lineage>
</organism>
<dbReference type="GO" id="GO:0008703">
    <property type="term" value="F:5-amino-6-(5-phosphoribosylamino)uracil reductase activity"/>
    <property type="evidence" value="ECO:0007669"/>
    <property type="project" value="UniProtKB-EC"/>
</dbReference>
<dbReference type="GO" id="GO:0009231">
    <property type="term" value="P:riboflavin biosynthetic process"/>
    <property type="evidence" value="ECO:0007669"/>
    <property type="project" value="UniProtKB-UniPathway"/>
</dbReference>
<dbReference type="RefSeq" id="WP_131847976.1">
    <property type="nucleotide sequence ID" value="NZ_SLXV01000005.1"/>
</dbReference>
<dbReference type="Proteomes" id="UP000294746">
    <property type="component" value="Unassembled WGS sequence"/>
</dbReference>
<keyword evidence="3" id="KW-0521">NADP</keyword>
<dbReference type="NCBIfam" id="TIGR00326">
    <property type="entry name" value="eubact_ribD"/>
    <property type="match status" value="1"/>
</dbReference>
<accession>A0A4R2S1G9</accession>
<dbReference type="Gene3D" id="3.40.430.10">
    <property type="entry name" value="Dihydrofolate Reductase, subunit A"/>
    <property type="match status" value="1"/>
</dbReference>
<dbReference type="PANTHER" id="PTHR38011:SF7">
    <property type="entry name" value="2,5-DIAMINO-6-RIBOSYLAMINO-4(3H)-PYRIMIDINONE 5'-PHOSPHATE REDUCTASE"/>
    <property type="match status" value="1"/>
</dbReference>
<dbReference type="InterPro" id="IPR050765">
    <property type="entry name" value="Riboflavin_Biosynth_HTPR"/>
</dbReference>
<protein>
    <recommendedName>
        <fullName evidence="2">5-amino-6-(5-phosphoribosylamino)uracil reductase</fullName>
        <ecNumber evidence="2">1.1.1.193</ecNumber>
    </recommendedName>
</protein>
<evidence type="ECO:0000313" key="6">
    <source>
        <dbReference type="EMBL" id="TCP69880.1"/>
    </source>
</evidence>
<comment type="pathway">
    <text evidence="1">Cofactor biosynthesis; riboflavin biosynthesis; 5-amino-6-(D-ribitylamino)uracil from GTP: step 3/4.</text>
</comment>
<evidence type="ECO:0000256" key="4">
    <source>
        <dbReference type="ARBA" id="ARBA00023002"/>
    </source>
</evidence>
<feature type="domain" description="Bacterial bifunctional deaminase-reductase C-terminal" evidence="5">
    <location>
        <begin position="23"/>
        <end position="233"/>
    </location>
</feature>
<name>A0A4R2S1G9_9BACL</name>
<evidence type="ECO:0000256" key="1">
    <source>
        <dbReference type="ARBA" id="ARBA00004910"/>
    </source>
</evidence>
<evidence type="ECO:0000259" key="5">
    <source>
        <dbReference type="Pfam" id="PF01872"/>
    </source>
</evidence>
<dbReference type="OrthoDB" id="9800865at2"/>
<sequence length="244" mass="27090">MIVKHLKKLKEEADSYYKQTGLPFVVLKSAMTLDGKIATSTGDSKWVTGETSRHHVHELRHIYDGIMIGVETAIKDRPQLTTRLPDGNGRNPVRIIADSQLRLPLDSPLVDTSEAQTWVLCTDKADMEKEKRLTGYGVNVLRTGKGSRVELRKAMKKLGENGIQSILLEGGGQLNWSMLEASLVQKTMIFIAPKLLGGKNSISPISGEGFTRMGLAVHLDKLSIERFDEDICISGYPIYIKVEK</sequence>
<dbReference type="PANTHER" id="PTHR38011">
    <property type="entry name" value="DIHYDROFOLATE REDUCTASE FAMILY PROTEIN (AFU_ORTHOLOGUE AFUA_8G06820)"/>
    <property type="match status" value="1"/>
</dbReference>
<comment type="caution">
    <text evidence="6">The sequence shown here is derived from an EMBL/GenBank/DDBJ whole genome shotgun (WGS) entry which is preliminary data.</text>
</comment>
<evidence type="ECO:0000256" key="3">
    <source>
        <dbReference type="ARBA" id="ARBA00022857"/>
    </source>
</evidence>
<dbReference type="InterPro" id="IPR024072">
    <property type="entry name" value="DHFR-like_dom_sf"/>
</dbReference>
<proteinExistence type="predicted"/>
<evidence type="ECO:0000313" key="7">
    <source>
        <dbReference type="Proteomes" id="UP000294746"/>
    </source>
</evidence>
<dbReference type="EMBL" id="SLXV01000005">
    <property type="protein sequence ID" value="TCP69880.1"/>
    <property type="molecule type" value="Genomic_DNA"/>
</dbReference>
<dbReference type="InterPro" id="IPR004794">
    <property type="entry name" value="Eubact_RibD"/>
</dbReference>
<dbReference type="GO" id="GO:0050661">
    <property type="term" value="F:NADP binding"/>
    <property type="evidence" value="ECO:0007669"/>
    <property type="project" value="InterPro"/>
</dbReference>
<dbReference type="Pfam" id="PF01872">
    <property type="entry name" value="RibD_C"/>
    <property type="match status" value="1"/>
</dbReference>
<gene>
    <name evidence="6" type="ORF">EDD57_10564</name>
</gene>
<dbReference type="EC" id="1.1.1.193" evidence="2"/>
<dbReference type="InterPro" id="IPR002734">
    <property type="entry name" value="RibDG_C"/>
</dbReference>
<dbReference type="AlphaFoldDB" id="A0A4R2S1G9"/>
<dbReference type="NCBIfam" id="TIGR00227">
    <property type="entry name" value="ribD_Cterm"/>
    <property type="match status" value="1"/>
</dbReference>
<reference evidence="6 7" key="1">
    <citation type="submission" date="2019-03" db="EMBL/GenBank/DDBJ databases">
        <title>Genomic Encyclopedia of Type Strains, Phase IV (KMG-IV): sequencing the most valuable type-strain genomes for metagenomic binning, comparative biology and taxonomic classification.</title>
        <authorList>
            <person name="Goeker M."/>
        </authorList>
    </citation>
    <scope>NUCLEOTIDE SEQUENCE [LARGE SCALE GENOMIC DNA]</scope>
    <source>
        <strain evidence="6 7">DSM 46831</strain>
    </source>
</reference>
<dbReference type="GO" id="GO:0008835">
    <property type="term" value="F:diaminohydroxyphosphoribosylaminopyrimidine deaminase activity"/>
    <property type="evidence" value="ECO:0007669"/>
    <property type="project" value="InterPro"/>
</dbReference>
<keyword evidence="4" id="KW-0560">Oxidoreductase</keyword>
<keyword evidence="7" id="KW-1185">Reference proteome</keyword>
<dbReference type="SUPFAM" id="SSF53597">
    <property type="entry name" value="Dihydrofolate reductase-like"/>
    <property type="match status" value="1"/>
</dbReference>
<evidence type="ECO:0000256" key="2">
    <source>
        <dbReference type="ARBA" id="ARBA00013173"/>
    </source>
</evidence>
<dbReference type="UniPathway" id="UPA00275">
    <property type="reaction ID" value="UER00402"/>
</dbReference>
<dbReference type="InterPro" id="IPR011549">
    <property type="entry name" value="RibD_C"/>
</dbReference>